<evidence type="ECO:0000313" key="2">
    <source>
        <dbReference type="EMBL" id="EEC78458.1"/>
    </source>
</evidence>
<evidence type="ECO:0000313" key="3">
    <source>
        <dbReference type="Proteomes" id="UP000007015"/>
    </source>
</evidence>
<dbReference type="AlphaFoldDB" id="B8AXL7"/>
<dbReference type="GO" id="GO:0016787">
    <property type="term" value="F:hydrolase activity"/>
    <property type="evidence" value="ECO:0007669"/>
    <property type="project" value="InterPro"/>
</dbReference>
<dbReference type="SMR" id="B8AXL7"/>
<organism evidence="2 3">
    <name type="scientific">Oryza sativa subsp. indica</name>
    <name type="common">Rice</name>
    <dbReference type="NCBI Taxonomy" id="39946"/>
    <lineage>
        <taxon>Eukaryota</taxon>
        <taxon>Viridiplantae</taxon>
        <taxon>Streptophyta</taxon>
        <taxon>Embryophyta</taxon>
        <taxon>Tracheophyta</taxon>
        <taxon>Spermatophyta</taxon>
        <taxon>Magnoliopsida</taxon>
        <taxon>Liliopsida</taxon>
        <taxon>Poales</taxon>
        <taxon>Poaceae</taxon>
        <taxon>BOP clade</taxon>
        <taxon>Oryzoideae</taxon>
        <taxon>Oryzeae</taxon>
        <taxon>Oryzinae</taxon>
        <taxon>Oryza</taxon>
        <taxon>Oryza sativa</taxon>
    </lineage>
</organism>
<feature type="domain" description="Alpha/beta hydrolase fold-3" evidence="1">
    <location>
        <begin position="8"/>
        <end position="87"/>
    </location>
</feature>
<evidence type="ECO:0000259" key="1">
    <source>
        <dbReference type="Pfam" id="PF07859"/>
    </source>
</evidence>
<accession>B8AXL7</accession>
<dbReference type="HOGENOM" id="CLU_2175191_0_0_1"/>
<dbReference type="InterPro" id="IPR029058">
    <property type="entry name" value="AB_hydrolase_fold"/>
</dbReference>
<dbReference type="PANTHER" id="PTHR23024">
    <property type="entry name" value="ARYLACETAMIDE DEACETYLASE"/>
    <property type="match status" value="1"/>
</dbReference>
<sequence>MIRLATSPAYHRCFNDLAIAYPAVVVSVDYRLAPEHPFPAAYEDSATALAWVLSTADPWLATHGDLSRVFLANDSAGGNICHHLAMHHGLTSQHLLHRRGYSVAARTRRR</sequence>
<proteinExistence type="predicted"/>
<dbReference type="Proteomes" id="UP000007015">
    <property type="component" value="Chromosome 5"/>
</dbReference>
<dbReference type="PANTHER" id="PTHR23024:SF365">
    <property type="entry name" value="ALPHA_BETA HYDROLASE FOLD-3 DOMAIN-CONTAINING PROTEIN"/>
    <property type="match status" value="1"/>
</dbReference>
<dbReference type="EMBL" id="CM000130">
    <property type="protein sequence ID" value="EEC78458.1"/>
    <property type="molecule type" value="Genomic_DNA"/>
</dbReference>
<dbReference type="Gramene" id="BGIOSGA018874-TA">
    <property type="protein sequence ID" value="BGIOSGA018874-PA"/>
    <property type="gene ID" value="BGIOSGA018874"/>
</dbReference>
<gene>
    <name evidence="2" type="ORF">OsI_18325</name>
</gene>
<dbReference type="InterPro" id="IPR013094">
    <property type="entry name" value="AB_hydrolase_3"/>
</dbReference>
<dbReference type="InterPro" id="IPR050466">
    <property type="entry name" value="Carboxylest/Gibb_receptor"/>
</dbReference>
<dbReference type="STRING" id="39946.B8AXL7"/>
<dbReference type="Gene3D" id="3.40.50.1820">
    <property type="entry name" value="alpha/beta hydrolase"/>
    <property type="match status" value="1"/>
</dbReference>
<protein>
    <recommendedName>
        <fullName evidence="1">Alpha/beta hydrolase fold-3 domain-containing protein</fullName>
    </recommendedName>
</protein>
<keyword evidence="3" id="KW-1185">Reference proteome</keyword>
<dbReference type="SUPFAM" id="SSF53474">
    <property type="entry name" value="alpha/beta-Hydrolases"/>
    <property type="match status" value="1"/>
</dbReference>
<name>B8AXL7_ORYSI</name>
<reference evidence="2 3" key="1">
    <citation type="journal article" date="2005" name="PLoS Biol.">
        <title>The genomes of Oryza sativa: a history of duplications.</title>
        <authorList>
            <person name="Yu J."/>
            <person name="Wang J."/>
            <person name="Lin W."/>
            <person name="Li S."/>
            <person name="Li H."/>
            <person name="Zhou J."/>
            <person name="Ni P."/>
            <person name="Dong W."/>
            <person name="Hu S."/>
            <person name="Zeng C."/>
            <person name="Zhang J."/>
            <person name="Zhang Y."/>
            <person name="Li R."/>
            <person name="Xu Z."/>
            <person name="Li S."/>
            <person name="Li X."/>
            <person name="Zheng H."/>
            <person name="Cong L."/>
            <person name="Lin L."/>
            <person name="Yin J."/>
            <person name="Geng J."/>
            <person name="Li G."/>
            <person name="Shi J."/>
            <person name="Liu J."/>
            <person name="Lv H."/>
            <person name="Li J."/>
            <person name="Wang J."/>
            <person name="Deng Y."/>
            <person name="Ran L."/>
            <person name="Shi X."/>
            <person name="Wang X."/>
            <person name="Wu Q."/>
            <person name="Li C."/>
            <person name="Ren X."/>
            <person name="Wang J."/>
            <person name="Wang X."/>
            <person name="Li D."/>
            <person name="Liu D."/>
            <person name="Zhang X."/>
            <person name="Ji Z."/>
            <person name="Zhao W."/>
            <person name="Sun Y."/>
            <person name="Zhang Z."/>
            <person name="Bao J."/>
            <person name="Han Y."/>
            <person name="Dong L."/>
            <person name="Ji J."/>
            <person name="Chen P."/>
            <person name="Wu S."/>
            <person name="Liu J."/>
            <person name="Xiao Y."/>
            <person name="Bu D."/>
            <person name="Tan J."/>
            <person name="Yang L."/>
            <person name="Ye C."/>
            <person name="Zhang J."/>
            <person name="Xu J."/>
            <person name="Zhou Y."/>
            <person name="Yu Y."/>
            <person name="Zhang B."/>
            <person name="Zhuang S."/>
            <person name="Wei H."/>
            <person name="Liu B."/>
            <person name="Lei M."/>
            <person name="Yu H."/>
            <person name="Li Y."/>
            <person name="Xu H."/>
            <person name="Wei S."/>
            <person name="He X."/>
            <person name="Fang L."/>
            <person name="Zhang Z."/>
            <person name="Zhang Y."/>
            <person name="Huang X."/>
            <person name="Su Z."/>
            <person name="Tong W."/>
            <person name="Li J."/>
            <person name="Tong Z."/>
            <person name="Li S."/>
            <person name="Ye J."/>
            <person name="Wang L."/>
            <person name="Fang L."/>
            <person name="Lei T."/>
            <person name="Chen C."/>
            <person name="Chen H."/>
            <person name="Xu Z."/>
            <person name="Li H."/>
            <person name="Huang H."/>
            <person name="Zhang F."/>
            <person name="Xu H."/>
            <person name="Li N."/>
            <person name="Zhao C."/>
            <person name="Li S."/>
            <person name="Dong L."/>
            <person name="Huang Y."/>
            <person name="Li L."/>
            <person name="Xi Y."/>
            <person name="Qi Q."/>
            <person name="Li W."/>
            <person name="Zhang B."/>
            <person name="Hu W."/>
            <person name="Zhang Y."/>
            <person name="Tian X."/>
            <person name="Jiao Y."/>
            <person name="Liang X."/>
            <person name="Jin J."/>
            <person name="Gao L."/>
            <person name="Zheng W."/>
            <person name="Hao B."/>
            <person name="Liu S."/>
            <person name="Wang W."/>
            <person name="Yuan L."/>
            <person name="Cao M."/>
            <person name="McDermott J."/>
            <person name="Samudrala R."/>
            <person name="Wang J."/>
            <person name="Wong G.K."/>
            <person name="Yang H."/>
        </authorList>
    </citation>
    <scope>NUCLEOTIDE SEQUENCE [LARGE SCALE GENOMIC DNA]</scope>
    <source>
        <strain evidence="3">cv. 93-11</strain>
    </source>
</reference>
<dbReference type="Pfam" id="PF07859">
    <property type="entry name" value="Abhydrolase_3"/>
    <property type="match status" value="1"/>
</dbReference>